<accession>A0AA38TJN6</accession>
<dbReference type="NCBIfam" id="TIGR01640">
    <property type="entry name" value="F_box_assoc_1"/>
    <property type="match status" value="1"/>
</dbReference>
<dbReference type="PANTHER" id="PTHR31672:SF13">
    <property type="entry name" value="F-BOX PROTEIN CPR30-LIKE"/>
    <property type="match status" value="1"/>
</dbReference>
<dbReference type="Pfam" id="PF00646">
    <property type="entry name" value="F-box"/>
    <property type="match status" value="1"/>
</dbReference>
<keyword evidence="1" id="KW-0812">Transmembrane</keyword>
<keyword evidence="1" id="KW-0472">Membrane</keyword>
<evidence type="ECO:0000259" key="2">
    <source>
        <dbReference type="SMART" id="SM00256"/>
    </source>
</evidence>
<dbReference type="InterPro" id="IPR001810">
    <property type="entry name" value="F-box_dom"/>
</dbReference>
<dbReference type="InterPro" id="IPR017451">
    <property type="entry name" value="F-box-assoc_interact_dom"/>
</dbReference>
<dbReference type="InterPro" id="IPR011043">
    <property type="entry name" value="Gal_Oxase/kelch_b-propeller"/>
</dbReference>
<dbReference type="PANTHER" id="PTHR31672">
    <property type="entry name" value="BNACNNG10540D PROTEIN"/>
    <property type="match status" value="1"/>
</dbReference>
<dbReference type="CDD" id="cd22157">
    <property type="entry name" value="F-box_AtFBW1-like"/>
    <property type="match status" value="1"/>
</dbReference>
<dbReference type="SUPFAM" id="SSF50965">
    <property type="entry name" value="Galactose oxidase, central domain"/>
    <property type="match status" value="1"/>
</dbReference>
<feature type="transmembrane region" description="Helical" evidence="1">
    <location>
        <begin position="102"/>
        <end position="122"/>
    </location>
</feature>
<dbReference type="Proteomes" id="UP001172457">
    <property type="component" value="Chromosome 3"/>
</dbReference>
<feature type="domain" description="F-box" evidence="2">
    <location>
        <begin position="12"/>
        <end position="52"/>
    </location>
</feature>
<dbReference type="Pfam" id="PF07734">
    <property type="entry name" value="FBA_1"/>
    <property type="match status" value="1"/>
</dbReference>
<proteinExistence type="predicted"/>
<dbReference type="InterPro" id="IPR015915">
    <property type="entry name" value="Kelch-typ_b-propeller"/>
</dbReference>
<keyword evidence="1" id="KW-1133">Transmembrane helix</keyword>
<reference evidence="3" key="1">
    <citation type="submission" date="2023-03" db="EMBL/GenBank/DDBJ databases">
        <title>Chromosome-scale reference genome and RAD-based genetic map of yellow starthistle (Centaurea solstitialis) reveal putative structural variation and QTLs associated with invader traits.</title>
        <authorList>
            <person name="Reatini B."/>
            <person name="Cang F.A."/>
            <person name="Jiang Q."/>
            <person name="Mckibben M.T.W."/>
            <person name="Barker M.S."/>
            <person name="Rieseberg L.H."/>
            <person name="Dlugosch K.M."/>
        </authorList>
    </citation>
    <scope>NUCLEOTIDE SEQUENCE</scope>
    <source>
        <strain evidence="3">CAN-66</strain>
        <tissue evidence="3">Leaf</tissue>
    </source>
</reference>
<evidence type="ECO:0000313" key="4">
    <source>
        <dbReference type="Proteomes" id="UP001172457"/>
    </source>
</evidence>
<dbReference type="Gene3D" id="1.20.1280.50">
    <property type="match status" value="1"/>
</dbReference>
<sequence length="276" mass="31389">MAERKNTELSLLPEEIVLFQILPKVPGKSLLRFRCVCKQWQSFLTSPLFANIHLHHVTTTTNNNNNEKVVFHLKGSHSFQTVDCHEDGLTTTMPRRYPFERYGSLLATPVNGLVLVMVGAVVDGQWSKNMILWNPLTSEYKKIPSPPFDTTRYLTFVCALELYHTCSDDDYKILIITTDRNVYVYSLKSDSWKKLESTLDFLERIPYAAADANSLEGKLHFRTSLRGGRYMITRLDLKTEKFTKIALPPSCEPALEVMLAVVRGCIQLTVFIGGHG</sequence>
<name>A0AA38TJN6_9ASTR</name>
<evidence type="ECO:0000256" key="1">
    <source>
        <dbReference type="SAM" id="Phobius"/>
    </source>
</evidence>
<dbReference type="SMART" id="SM00256">
    <property type="entry name" value="FBOX"/>
    <property type="match status" value="1"/>
</dbReference>
<comment type="caution">
    <text evidence="3">The sequence shown here is derived from an EMBL/GenBank/DDBJ whole genome shotgun (WGS) entry which is preliminary data.</text>
</comment>
<dbReference type="SUPFAM" id="SSF81383">
    <property type="entry name" value="F-box domain"/>
    <property type="match status" value="1"/>
</dbReference>
<dbReference type="EMBL" id="JARYMX010000003">
    <property type="protein sequence ID" value="KAJ9555286.1"/>
    <property type="molecule type" value="Genomic_DNA"/>
</dbReference>
<organism evidence="3 4">
    <name type="scientific">Centaurea solstitialis</name>
    <name type="common">yellow star-thistle</name>
    <dbReference type="NCBI Taxonomy" id="347529"/>
    <lineage>
        <taxon>Eukaryota</taxon>
        <taxon>Viridiplantae</taxon>
        <taxon>Streptophyta</taxon>
        <taxon>Embryophyta</taxon>
        <taxon>Tracheophyta</taxon>
        <taxon>Spermatophyta</taxon>
        <taxon>Magnoliopsida</taxon>
        <taxon>eudicotyledons</taxon>
        <taxon>Gunneridae</taxon>
        <taxon>Pentapetalae</taxon>
        <taxon>asterids</taxon>
        <taxon>campanulids</taxon>
        <taxon>Asterales</taxon>
        <taxon>Asteraceae</taxon>
        <taxon>Carduoideae</taxon>
        <taxon>Cardueae</taxon>
        <taxon>Centaureinae</taxon>
        <taxon>Centaurea</taxon>
    </lineage>
</organism>
<dbReference type="InterPro" id="IPR006527">
    <property type="entry name" value="F-box-assoc_dom_typ1"/>
</dbReference>
<dbReference type="Gene3D" id="2.120.10.80">
    <property type="entry name" value="Kelch-type beta propeller"/>
    <property type="match status" value="1"/>
</dbReference>
<protein>
    <recommendedName>
        <fullName evidence="2">F-box domain-containing protein</fullName>
    </recommendedName>
</protein>
<keyword evidence="4" id="KW-1185">Reference proteome</keyword>
<evidence type="ECO:0000313" key="3">
    <source>
        <dbReference type="EMBL" id="KAJ9555286.1"/>
    </source>
</evidence>
<dbReference type="AlphaFoldDB" id="A0AA38TJN6"/>
<dbReference type="InterPro" id="IPR036047">
    <property type="entry name" value="F-box-like_dom_sf"/>
</dbReference>
<dbReference type="InterPro" id="IPR050796">
    <property type="entry name" value="SCF_F-box_component"/>
</dbReference>
<gene>
    <name evidence="3" type="ORF">OSB04_009900</name>
</gene>